<keyword evidence="1" id="KW-0472">Membrane</keyword>
<feature type="domain" description="Ig-like" evidence="3">
    <location>
        <begin position="71"/>
        <end position="173"/>
    </location>
</feature>
<dbReference type="InterPro" id="IPR036179">
    <property type="entry name" value="Ig-like_dom_sf"/>
</dbReference>
<evidence type="ECO:0000256" key="1">
    <source>
        <dbReference type="SAM" id="Phobius"/>
    </source>
</evidence>
<dbReference type="CDD" id="cd00099">
    <property type="entry name" value="IgV"/>
    <property type="match status" value="1"/>
</dbReference>
<dbReference type="SMART" id="SM00406">
    <property type="entry name" value="IGv"/>
    <property type="match status" value="1"/>
</dbReference>
<evidence type="ECO:0000313" key="5">
    <source>
        <dbReference type="Proteomes" id="UP000075809"/>
    </source>
</evidence>
<sequence>MLSRLSAVVASILVHQIYFLCTASTLLGAKQFPGFENLPRSFWHELSSPFTEVYEVESFVTETGGTPEPRPFFEDPESNITVQLGAQVYMHCRVQNLQNTLKVSWVRRRGDELHLLTIGLDTYASDSRFSLALEKPNDWRLLLRSATERDAGLYECQVSAHPPLIRTVHLAVSDLINFCVVPKVEIVDEHGATAGDKFYKAGSTIELKCVVSNIPQPTGYVTWRHGSRTLNYDTTRGGIRGRTGTFLKLDPLLIKGGVYWNCYASSFAFLWIVFSNNMDPFFLLCIVWQRIFMLADHSQHNEPLIRTEMNIHNVNTTIQFSSVSADKEIGIQKCTELLSDDGNCKGMGKKRSDKNERITCHVNQKKLDFLILHVSLMLIANPSALIRVLVYSPLLSLIVTSGAREYTIIILVNYIFKQKYFSLKKHLKVERKEGRKEGYAQSPTRITLDALANCSYRASFAFCSSVKTDMGAAGAVSRLYIANANRKDSGNYSCALANVAAATMVSVHVLNGENPAAMQHGGTTAPRATFIFTVVISLSSLLR</sequence>
<feature type="domain" description="Ig-like" evidence="3">
    <location>
        <begin position="182"/>
        <end position="266"/>
    </location>
</feature>
<gene>
    <name evidence="4" type="ORF">ALC60_11503</name>
</gene>
<dbReference type="PANTHER" id="PTHR23279">
    <property type="entry name" value="DEFECTIVE PROBOSCIS EXTENSION RESPONSE DPR -RELATED"/>
    <property type="match status" value="1"/>
</dbReference>
<dbReference type="EMBL" id="KQ982907">
    <property type="protein sequence ID" value="KYQ49398.1"/>
    <property type="molecule type" value="Genomic_DNA"/>
</dbReference>
<dbReference type="InterPro" id="IPR013783">
    <property type="entry name" value="Ig-like_fold"/>
</dbReference>
<feature type="chain" id="PRO_5007591346" evidence="2">
    <location>
        <begin position="24"/>
        <end position="543"/>
    </location>
</feature>
<evidence type="ECO:0000256" key="2">
    <source>
        <dbReference type="SAM" id="SignalP"/>
    </source>
</evidence>
<dbReference type="InterPro" id="IPR037448">
    <property type="entry name" value="Zig-8"/>
</dbReference>
<accession>A0A151WNK8</accession>
<feature type="transmembrane region" description="Helical" evidence="1">
    <location>
        <begin position="367"/>
        <end position="388"/>
    </location>
</feature>
<feature type="transmembrane region" description="Helical" evidence="1">
    <location>
        <begin position="394"/>
        <end position="416"/>
    </location>
</feature>
<keyword evidence="1" id="KW-0812">Transmembrane</keyword>
<dbReference type="Pfam" id="PF07686">
    <property type="entry name" value="V-set"/>
    <property type="match status" value="1"/>
</dbReference>
<dbReference type="InterPro" id="IPR007110">
    <property type="entry name" value="Ig-like_dom"/>
</dbReference>
<reference evidence="4 5" key="1">
    <citation type="submission" date="2015-09" db="EMBL/GenBank/DDBJ databases">
        <title>Trachymyrmex zeteki WGS genome.</title>
        <authorList>
            <person name="Nygaard S."/>
            <person name="Hu H."/>
            <person name="Boomsma J."/>
            <person name="Zhang G."/>
        </authorList>
    </citation>
    <scope>NUCLEOTIDE SEQUENCE [LARGE SCALE GENOMIC DNA]</scope>
    <source>
        <strain evidence="4">Tzet28-1</strain>
        <tissue evidence="4">Whole body</tissue>
    </source>
</reference>
<evidence type="ECO:0000259" key="3">
    <source>
        <dbReference type="PROSITE" id="PS50835"/>
    </source>
</evidence>
<organism evidence="4 5">
    <name type="scientific">Mycetomoellerius zeteki</name>
    <dbReference type="NCBI Taxonomy" id="64791"/>
    <lineage>
        <taxon>Eukaryota</taxon>
        <taxon>Metazoa</taxon>
        <taxon>Ecdysozoa</taxon>
        <taxon>Arthropoda</taxon>
        <taxon>Hexapoda</taxon>
        <taxon>Insecta</taxon>
        <taxon>Pterygota</taxon>
        <taxon>Neoptera</taxon>
        <taxon>Endopterygota</taxon>
        <taxon>Hymenoptera</taxon>
        <taxon>Apocrita</taxon>
        <taxon>Aculeata</taxon>
        <taxon>Formicoidea</taxon>
        <taxon>Formicidae</taxon>
        <taxon>Myrmicinae</taxon>
        <taxon>Mycetomoellerius</taxon>
    </lineage>
</organism>
<dbReference type="PANTHER" id="PTHR23279:SF12">
    <property type="entry name" value="DEFECTIVE PROBOSCIS EXTENSION RESPONSE 14, ISOFORM A-RELATED"/>
    <property type="match status" value="1"/>
</dbReference>
<dbReference type="STRING" id="64791.A0A151WNK8"/>
<dbReference type="SUPFAM" id="SSF48726">
    <property type="entry name" value="Immunoglobulin"/>
    <property type="match status" value="2"/>
</dbReference>
<dbReference type="AlphaFoldDB" id="A0A151WNK8"/>
<keyword evidence="5" id="KW-1185">Reference proteome</keyword>
<protein>
    <submittedName>
        <fullName evidence="4">Limbic system-associated membrane protein</fullName>
    </submittedName>
</protein>
<dbReference type="GO" id="GO:0032589">
    <property type="term" value="C:neuron projection membrane"/>
    <property type="evidence" value="ECO:0007669"/>
    <property type="project" value="TreeGrafter"/>
</dbReference>
<keyword evidence="2" id="KW-0732">Signal</keyword>
<dbReference type="InterPro" id="IPR003599">
    <property type="entry name" value="Ig_sub"/>
</dbReference>
<evidence type="ECO:0000313" key="4">
    <source>
        <dbReference type="EMBL" id="KYQ49398.1"/>
    </source>
</evidence>
<name>A0A151WNK8_9HYME</name>
<dbReference type="InterPro" id="IPR013106">
    <property type="entry name" value="Ig_V-set"/>
</dbReference>
<dbReference type="Gene3D" id="2.60.40.10">
    <property type="entry name" value="Immunoglobulins"/>
    <property type="match status" value="1"/>
</dbReference>
<proteinExistence type="predicted"/>
<dbReference type="PROSITE" id="PS50835">
    <property type="entry name" value="IG_LIKE"/>
    <property type="match status" value="2"/>
</dbReference>
<keyword evidence="1" id="KW-1133">Transmembrane helix</keyword>
<feature type="signal peptide" evidence="2">
    <location>
        <begin position="1"/>
        <end position="23"/>
    </location>
</feature>
<dbReference type="SMART" id="SM00409">
    <property type="entry name" value="IG"/>
    <property type="match status" value="2"/>
</dbReference>
<dbReference type="Proteomes" id="UP000075809">
    <property type="component" value="Unassembled WGS sequence"/>
</dbReference>
<dbReference type="GO" id="GO:0050808">
    <property type="term" value="P:synapse organization"/>
    <property type="evidence" value="ECO:0007669"/>
    <property type="project" value="TreeGrafter"/>
</dbReference>